<keyword evidence="2" id="KW-0805">Transcription regulation</keyword>
<dbReference type="InterPro" id="IPR007324">
    <property type="entry name" value="Sugar-bd_dom_put"/>
</dbReference>
<protein>
    <submittedName>
        <fullName evidence="7">Central glycolytic genes regulator</fullName>
    </submittedName>
</protein>
<keyword evidence="3" id="KW-0238">DNA-binding</keyword>
<dbReference type="InterPro" id="IPR037171">
    <property type="entry name" value="NagB/RpiA_transferase-like"/>
</dbReference>
<evidence type="ECO:0000313" key="8">
    <source>
        <dbReference type="Proteomes" id="UP000199476"/>
    </source>
</evidence>
<gene>
    <name evidence="7" type="ORF">SAMN04488692_12321</name>
</gene>
<dbReference type="STRING" id="321763.SAMN04488692_12321"/>
<evidence type="ECO:0000256" key="1">
    <source>
        <dbReference type="ARBA" id="ARBA00010466"/>
    </source>
</evidence>
<dbReference type="GO" id="GO:0003677">
    <property type="term" value="F:DNA binding"/>
    <property type="evidence" value="ECO:0007669"/>
    <property type="project" value="UniProtKB-KW"/>
</dbReference>
<reference evidence="7 8" key="1">
    <citation type="submission" date="2016-10" db="EMBL/GenBank/DDBJ databases">
        <authorList>
            <person name="de Groot N.N."/>
        </authorList>
    </citation>
    <scope>NUCLEOTIDE SEQUENCE [LARGE SCALE GENOMIC DNA]</scope>
    <source>
        <strain evidence="7 8">SLAS-1</strain>
    </source>
</reference>
<evidence type="ECO:0000256" key="2">
    <source>
        <dbReference type="ARBA" id="ARBA00023015"/>
    </source>
</evidence>
<dbReference type="OrthoDB" id="9793820at2"/>
<dbReference type="Pfam" id="PF04198">
    <property type="entry name" value="Sugar-bind"/>
    <property type="match status" value="1"/>
</dbReference>
<dbReference type="InterPro" id="IPR036388">
    <property type="entry name" value="WH-like_DNA-bd_sf"/>
</dbReference>
<dbReference type="PANTHER" id="PTHR34294">
    <property type="entry name" value="TRANSCRIPTIONAL REGULATOR-RELATED"/>
    <property type="match status" value="1"/>
</dbReference>
<dbReference type="InterPro" id="IPR036390">
    <property type="entry name" value="WH_DNA-bd_sf"/>
</dbReference>
<evidence type="ECO:0000259" key="5">
    <source>
        <dbReference type="Pfam" id="PF04198"/>
    </source>
</evidence>
<dbReference type="Pfam" id="PF21715">
    <property type="entry name" value="CggR_N"/>
    <property type="match status" value="1"/>
</dbReference>
<dbReference type="Proteomes" id="UP000199476">
    <property type="component" value="Unassembled WGS sequence"/>
</dbReference>
<evidence type="ECO:0000313" key="7">
    <source>
        <dbReference type="EMBL" id="SDM25267.1"/>
    </source>
</evidence>
<accession>A0A1G9RQN1</accession>
<dbReference type="InterPro" id="IPR051054">
    <property type="entry name" value="SorC_transcr_regulators"/>
</dbReference>
<feature type="domain" description="Sugar-binding" evidence="5">
    <location>
        <begin position="92"/>
        <end position="337"/>
    </location>
</feature>
<dbReference type="AlphaFoldDB" id="A0A1G9RQN1"/>
<feature type="domain" description="CggR N-terminal DNA binding" evidence="6">
    <location>
        <begin position="20"/>
        <end position="86"/>
    </location>
</feature>
<dbReference type="SUPFAM" id="SSF46785">
    <property type="entry name" value="Winged helix' DNA-binding domain"/>
    <property type="match status" value="1"/>
</dbReference>
<organism evidence="7 8">
    <name type="scientific">Halarsenatibacter silvermanii</name>
    <dbReference type="NCBI Taxonomy" id="321763"/>
    <lineage>
        <taxon>Bacteria</taxon>
        <taxon>Bacillati</taxon>
        <taxon>Bacillota</taxon>
        <taxon>Clostridia</taxon>
        <taxon>Halanaerobiales</taxon>
        <taxon>Halarsenatibacteraceae</taxon>
        <taxon>Halarsenatibacter</taxon>
    </lineage>
</organism>
<keyword evidence="4" id="KW-0804">Transcription</keyword>
<dbReference type="Gene3D" id="1.10.10.10">
    <property type="entry name" value="Winged helix-like DNA-binding domain superfamily/Winged helix DNA-binding domain"/>
    <property type="match status" value="1"/>
</dbReference>
<dbReference type="GO" id="GO:0030246">
    <property type="term" value="F:carbohydrate binding"/>
    <property type="evidence" value="ECO:0007669"/>
    <property type="project" value="InterPro"/>
</dbReference>
<dbReference type="EMBL" id="FNGO01000023">
    <property type="protein sequence ID" value="SDM25267.1"/>
    <property type="molecule type" value="Genomic_DNA"/>
</dbReference>
<comment type="similarity">
    <text evidence="1">Belongs to the SorC transcriptional regulatory family.</text>
</comment>
<dbReference type="PANTHER" id="PTHR34294:SF5">
    <property type="entry name" value="CENTRAL GLYCOLYTIC GENES REGULATOR"/>
    <property type="match status" value="1"/>
</dbReference>
<dbReference type="SUPFAM" id="SSF100950">
    <property type="entry name" value="NagB/RpiA/CoA transferase-like"/>
    <property type="match status" value="1"/>
</dbReference>
<dbReference type="InterPro" id="IPR048715">
    <property type="entry name" value="CggR_N"/>
</dbReference>
<keyword evidence="8" id="KW-1185">Reference proteome</keyword>
<sequence length="345" mass="37875">MEYLFKIQNKVVPEVLELAETRFSIMSKIKEEGAIGRRSLAEKLDESERKMRNELDFLASQGLVEITRAGAVLSESGESFLKDFQRYIQELRDLSHLEKDLTDLLGLESIIIVPCDFEHTTLLQELGRSAARYILGILESGDILGVTGGFTMAEVASMMPSKESLEGKVEVVPGRGGLGEVVEIQANTIAAEIANKIGGAYHLLQVPDNLREENIEVIKREPSIQKTLSLMNECNILVHGIGDAAEMASRRGRNQEEIKELKEAGAIGESFGFYFDIHGNIVESTPSIGLGLEEVAEMDRVIAVAGGEDKVWAIPAVVSPEYQDVLITDERTARRMVKNLTGSAG</sequence>
<dbReference type="Gene3D" id="3.40.50.1360">
    <property type="match status" value="1"/>
</dbReference>
<evidence type="ECO:0000259" key="6">
    <source>
        <dbReference type="Pfam" id="PF21715"/>
    </source>
</evidence>
<name>A0A1G9RQN1_9FIRM</name>
<dbReference type="RefSeq" id="WP_089761528.1">
    <property type="nucleotide sequence ID" value="NZ_FNGO01000023.1"/>
</dbReference>
<proteinExistence type="inferred from homology"/>
<evidence type="ECO:0000256" key="3">
    <source>
        <dbReference type="ARBA" id="ARBA00023125"/>
    </source>
</evidence>
<evidence type="ECO:0000256" key="4">
    <source>
        <dbReference type="ARBA" id="ARBA00023163"/>
    </source>
</evidence>